<keyword evidence="2" id="KW-0238">DNA-binding</keyword>
<dbReference type="GO" id="GO:0009378">
    <property type="term" value="F:four-way junction helicase activity"/>
    <property type="evidence" value="ECO:0007669"/>
    <property type="project" value="TreeGrafter"/>
</dbReference>
<keyword evidence="3" id="KW-0413">Isomerase</keyword>
<dbReference type="Proteomes" id="UP001201163">
    <property type="component" value="Unassembled WGS sequence"/>
</dbReference>
<evidence type="ECO:0000259" key="6">
    <source>
        <dbReference type="SMART" id="SM00956"/>
    </source>
</evidence>
<sequence>MQDHRRHSCVWHGCRIKQTVNIVCSKLYSADPPSVRFVIHYDVPSSIDAYCQETGRAGRDGEVAECILYYSYCDTQRRMSQINKDKDIDEEQKNRKRQALYTVNAFCLNEIDCRRMLILNHFTEAFDPASCKGTCDNCASTGEVTELDLTGSATIFVEMIQELQNMCMKITGPLSVHAFRGTSASDMARRGFDAMKNYGKGSDISADLAKRLLDHLIARQILSTELEEAQVPNRAPISYVYLGSKADAFLSERQSFLLKVRSTKKGVGAPKFKKVAALASTSTISVRRRRPRVEAADDPVEPFSPRDTEPVFDDIEPEAGILEPSTPPLLQARRLRASPSIQVFEEPPREWGLDENQECYQALCALRAQFAVERACDPQDILVDEILETLSCILPGDGVAFKEVLMMGQELDADESHDKWVAFGRPFLDVTSKYAMRLRAKSSPSTFTPAELHERFDYQGAPSSKPVGER</sequence>
<dbReference type="GO" id="GO:0006260">
    <property type="term" value="P:DNA replication"/>
    <property type="evidence" value="ECO:0007669"/>
    <property type="project" value="InterPro"/>
</dbReference>
<gene>
    <name evidence="7" type="ORF">EDB92DRAFT_224457</name>
</gene>
<comment type="caution">
    <text evidence="7">The sequence shown here is derived from an EMBL/GenBank/DDBJ whole genome shotgun (WGS) entry which is preliminary data.</text>
</comment>
<evidence type="ECO:0000313" key="8">
    <source>
        <dbReference type="Proteomes" id="UP001201163"/>
    </source>
</evidence>
<dbReference type="Pfam" id="PF09382">
    <property type="entry name" value="RQC"/>
    <property type="match status" value="1"/>
</dbReference>
<dbReference type="GO" id="GO:0043138">
    <property type="term" value="F:3'-5' DNA helicase activity"/>
    <property type="evidence" value="ECO:0007669"/>
    <property type="project" value="InterPro"/>
</dbReference>
<accession>A0AAD4LC23</accession>
<dbReference type="GO" id="GO:0005634">
    <property type="term" value="C:nucleus"/>
    <property type="evidence" value="ECO:0007669"/>
    <property type="project" value="TreeGrafter"/>
</dbReference>
<feature type="region of interest" description="Disordered" evidence="5">
    <location>
        <begin position="442"/>
        <end position="470"/>
    </location>
</feature>
<dbReference type="Gene3D" id="1.10.10.10">
    <property type="entry name" value="Winged helix-like DNA-binding domain superfamily/Winged helix DNA-binding domain"/>
    <property type="match status" value="1"/>
</dbReference>
<evidence type="ECO:0000256" key="5">
    <source>
        <dbReference type="SAM" id="MobiDB-lite"/>
    </source>
</evidence>
<dbReference type="InterPro" id="IPR027417">
    <property type="entry name" value="P-loop_NTPase"/>
</dbReference>
<evidence type="ECO:0000256" key="4">
    <source>
        <dbReference type="ARBA" id="ARBA00023242"/>
    </source>
</evidence>
<dbReference type="InterPro" id="IPR036390">
    <property type="entry name" value="WH_DNA-bd_sf"/>
</dbReference>
<dbReference type="Gene3D" id="3.40.50.300">
    <property type="entry name" value="P-loop containing nucleotide triphosphate hydrolases"/>
    <property type="match status" value="1"/>
</dbReference>
<dbReference type="EMBL" id="JAKELL010000128">
    <property type="protein sequence ID" value="KAH8980804.1"/>
    <property type="molecule type" value="Genomic_DNA"/>
</dbReference>
<dbReference type="InterPro" id="IPR018982">
    <property type="entry name" value="RQC_domain"/>
</dbReference>
<dbReference type="InterPro" id="IPR044876">
    <property type="entry name" value="HRDC_dom_sf"/>
</dbReference>
<keyword evidence="4" id="KW-0539">Nucleus</keyword>
<evidence type="ECO:0000256" key="3">
    <source>
        <dbReference type="ARBA" id="ARBA00023235"/>
    </source>
</evidence>
<dbReference type="PANTHER" id="PTHR13710:SF153">
    <property type="entry name" value="RECQ-LIKE DNA HELICASE BLM"/>
    <property type="match status" value="1"/>
</dbReference>
<dbReference type="InterPro" id="IPR032284">
    <property type="entry name" value="RecQ_Zn-bd"/>
</dbReference>
<evidence type="ECO:0000313" key="7">
    <source>
        <dbReference type="EMBL" id="KAH8980804.1"/>
    </source>
</evidence>
<keyword evidence="8" id="KW-1185">Reference proteome</keyword>
<comment type="similarity">
    <text evidence="1">Belongs to the helicase family. RecQ subfamily.</text>
</comment>
<dbReference type="InterPro" id="IPR036388">
    <property type="entry name" value="WH-like_DNA-bd_sf"/>
</dbReference>
<feature type="domain" description="RQC" evidence="6">
    <location>
        <begin position="148"/>
        <end position="262"/>
    </location>
</feature>
<reference evidence="7" key="1">
    <citation type="submission" date="2022-01" db="EMBL/GenBank/DDBJ databases">
        <title>Comparative genomics reveals a dynamic genome evolution in the ectomycorrhizal milk-cap (Lactarius) mushrooms.</title>
        <authorList>
            <consortium name="DOE Joint Genome Institute"/>
            <person name="Lebreton A."/>
            <person name="Tang N."/>
            <person name="Kuo A."/>
            <person name="LaButti K."/>
            <person name="Drula E."/>
            <person name="Barry K."/>
            <person name="Clum A."/>
            <person name="Lipzen A."/>
            <person name="Mousain D."/>
            <person name="Ng V."/>
            <person name="Wang R."/>
            <person name="Wang X."/>
            <person name="Dai Y."/>
            <person name="Henrissat B."/>
            <person name="Grigoriev I.V."/>
            <person name="Guerin-Laguette A."/>
            <person name="Yu F."/>
            <person name="Martin F.M."/>
        </authorList>
    </citation>
    <scope>NUCLEOTIDE SEQUENCE</scope>
    <source>
        <strain evidence="7">QP</strain>
    </source>
</reference>
<dbReference type="GO" id="GO:0003677">
    <property type="term" value="F:DNA binding"/>
    <property type="evidence" value="ECO:0007669"/>
    <property type="project" value="UniProtKB-KW"/>
</dbReference>
<dbReference type="GO" id="GO:0005694">
    <property type="term" value="C:chromosome"/>
    <property type="evidence" value="ECO:0007669"/>
    <property type="project" value="TreeGrafter"/>
</dbReference>
<dbReference type="GO" id="GO:0005737">
    <property type="term" value="C:cytoplasm"/>
    <property type="evidence" value="ECO:0007669"/>
    <property type="project" value="TreeGrafter"/>
</dbReference>
<dbReference type="SUPFAM" id="SSF52540">
    <property type="entry name" value="P-loop containing nucleoside triphosphate hydrolases"/>
    <property type="match status" value="1"/>
</dbReference>
<name>A0AAD4LC23_9AGAM</name>
<organism evidence="7 8">
    <name type="scientific">Lactarius akahatsu</name>
    <dbReference type="NCBI Taxonomy" id="416441"/>
    <lineage>
        <taxon>Eukaryota</taxon>
        <taxon>Fungi</taxon>
        <taxon>Dikarya</taxon>
        <taxon>Basidiomycota</taxon>
        <taxon>Agaricomycotina</taxon>
        <taxon>Agaricomycetes</taxon>
        <taxon>Russulales</taxon>
        <taxon>Russulaceae</taxon>
        <taxon>Lactarius</taxon>
    </lineage>
</organism>
<evidence type="ECO:0000256" key="2">
    <source>
        <dbReference type="ARBA" id="ARBA00023125"/>
    </source>
</evidence>
<dbReference type="PANTHER" id="PTHR13710">
    <property type="entry name" value="DNA HELICASE RECQ FAMILY MEMBER"/>
    <property type="match status" value="1"/>
</dbReference>
<dbReference type="Gene3D" id="1.10.150.80">
    <property type="entry name" value="HRDC domain"/>
    <property type="match status" value="1"/>
</dbReference>
<protein>
    <recommendedName>
        <fullName evidence="6">RQC domain-containing protein</fullName>
    </recommendedName>
</protein>
<dbReference type="SMART" id="SM00956">
    <property type="entry name" value="RQC"/>
    <property type="match status" value="1"/>
</dbReference>
<dbReference type="GO" id="GO:0000724">
    <property type="term" value="P:double-strand break repair via homologous recombination"/>
    <property type="evidence" value="ECO:0007669"/>
    <property type="project" value="TreeGrafter"/>
</dbReference>
<dbReference type="Pfam" id="PF16124">
    <property type="entry name" value="RecQ_Zn_bind"/>
    <property type="match status" value="1"/>
</dbReference>
<dbReference type="AlphaFoldDB" id="A0AAD4LC23"/>
<feature type="region of interest" description="Disordered" evidence="5">
    <location>
        <begin position="289"/>
        <end position="312"/>
    </location>
</feature>
<evidence type="ECO:0000256" key="1">
    <source>
        <dbReference type="ARBA" id="ARBA00005446"/>
    </source>
</evidence>
<proteinExistence type="inferred from homology"/>
<dbReference type="SUPFAM" id="SSF46785">
    <property type="entry name" value="Winged helix' DNA-binding domain"/>
    <property type="match status" value="1"/>
</dbReference>